<comment type="caution">
    <text evidence="3">Lacks conserved residue(s) required for the propagation of feature annotation.</text>
</comment>
<dbReference type="Pfam" id="PF02146">
    <property type="entry name" value="SIR2"/>
    <property type="match status" value="1"/>
</dbReference>
<feature type="compositionally biased region" description="Low complexity" evidence="4">
    <location>
        <begin position="57"/>
        <end position="71"/>
    </location>
</feature>
<evidence type="ECO:0000259" key="5">
    <source>
        <dbReference type="PROSITE" id="PS50305"/>
    </source>
</evidence>
<gene>
    <name evidence="6" type="ORF">PECAL_6P08290</name>
</gene>
<dbReference type="Proteomes" id="UP000789595">
    <property type="component" value="Unassembled WGS sequence"/>
</dbReference>
<evidence type="ECO:0000256" key="3">
    <source>
        <dbReference type="PROSITE-ProRule" id="PRU00236"/>
    </source>
</evidence>
<evidence type="ECO:0000256" key="1">
    <source>
        <dbReference type="ARBA" id="ARBA00022679"/>
    </source>
</evidence>
<evidence type="ECO:0000256" key="4">
    <source>
        <dbReference type="SAM" id="MobiDB-lite"/>
    </source>
</evidence>
<organism evidence="6 7">
    <name type="scientific">Pelagomonas calceolata</name>
    <dbReference type="NCBI Taxonomy" id="35677"/>
    <lineage>
        <taxon>Eukaryota</taxon>
        <taxon>Sar</taxon>
        <taxon>Stramenopiles</taxon>
        <taxon>Ochrophyta</taxon>
        <taxon>Pelagophyceae</taxon>
        <taxon>Pelagomonadales</taxon>
        <taxon>Pelagomonadaceae</taxon>
        <taxon>Pelagomonas</taxon>
    </lineage>
</organism>
<sequence length="405" mass="43203">MAEQNTPKLVQDAAEPAPVAPPTPGLDAPMRATAERLVAEAAEAAPKPEPPAPVAEPPSVTVSPPVTARPPVAAPPPPPPPKPSPPPPRRPPRACRSRSNITDSGLDDAMPLAAAADLIKNAKKVVVVSGSGISAAAGLSTYVGGKDGLYEKARKRYKLEKGIDLFGWRFYSERPRDAQKFLAELAVAVQKATPTPTHRALVDLERSGVLMRHITLNIDGLHAQAGASLWDGSDGTTVELHGALREVVDCENGNVYALDDEMLRRIRGGRDAVDGKDAPRDALRVNGSKKRPLDHEPPLRTRFRVLLYGDREHARILDGPQALQRLKDDCGGADLVLFLGISFEQSASCEYLRDVAAVVQRETPVVLVNPDAECLYTAASALPRGSRADVRSCVATSDELFGAAV</sequence>
<feature type="region of interest" description="Disordered" evidence="4">
    <location>
        <begin position="1"/>
        <end position="106"/>
    </location>
</feature>
<evidence type="ECO:0000313" key="6">
    <source>
        <dbReference type="EMBL" id="CAH0379227.1"/>
    </source>
</evidence>
<feature type="region of interest" description="Disordered" evidence="4">
    <location>
        <begin position="274"/>
        <end position="295"/>
    </location>
</feature>
<evidence type="ECO:0000256" key="2">
    <source>
        <dbReference type="ARBA" id="ARBA00023027"/>
    </source>
</evidence>
<dbReference type="GO" id="GO:0070403">
    <property type="term" value="F:NAD+ binding"/>
    <property type="evidence" value="ECO:0007669"/>
    <property type="project" value="InterPro"/>
</dbReference>
<dbReference type="SUPFAM" id="SSF52467">
    <property type="entry name" value="DHS-like NAD/FAD-binding domain"/>
    <property type="match status" value="1"/>
</dbReference>
<dbReference type="InterPro" id="IPR050134">
    <property type="entry name" value="NAD-dep_sirtuin_deacylases"/>
</dbReference>
<reference evidence="6" key="1">
    <citation type="submission" date="2021-11" db="EMBL/GenBank/DDBJ databases">
        <authorList>
            <consortium name="Genoscope - CEA"/>
            <person name="William W."/>
        </authorList>
    </citation>
    <scope>NUCLEOTIDE SEQUENCE</scope>
</reference>
<dbReference type="GO" id="GO:0017136">
    <property type="term" value="F:histone deacetylase activity, NAD-dependent"/>
    <property type="evidence" value="ECO:0007669"/>
    <property type="project" value="TreeGrafter"/>
</dbReference>
<dbReference type="InterPro" id="IPR029035">
    <property type="entry name" value="DHS-like_NAD/FAD-binding_dom"/>
</dbReference>
<proteinExistence type="predicted"/>
<dbReference type="Gene3D" id="3.40.50.1220">
    <property type="entry name" value="TPP-binding domain"/>
    <property type="match status" value="1"/>
</dbReference>
<feature type="compositionally biased region" description="Pro residues" evidence="4">
    <location>
        <begin position="47"/>
        <end position="56"/>
    </location>
</feature>
<keyword evidence="7" id="KW-1185">Reference proteome</keyword>
<accession>A0A8J2X368</accession>
<dbReference type="InterPro" id="IPR003000">
    <property type="entry name" value="Sirtuin"/>
</dbReference>
<dbReference type="PANTHER" id="PTHR11085">
    <property type="entry name" value="NAD-DEPENDENT PROTEIN DEACYLASE SIRTUIN-5, MITOCHONDRIAL-RELATED"/>
    <property type="match status" value="1"/>
</dbReference>
<dbReference type="PROSITE" id="PS50305">
    <property type="entry name" value="SIRTUIN"/>
    <property type="match status" value="1"/>
</dbReference>
<feature type="domain" description="Deacetylase sirtuin-type" evidence="5">
    <location>
        <begin position="105"/>
        <end position="405"/>
    </location>
</feature>
<dbReference type="GO" id="GO:0005634">
    <property type="term" value="C:nucleus"/>
    <property type="evidence" value="ECO:0007669"/>
    <property type="project" value="TreeGrafter"/>
</dbReference>
<comment type="caution">
    <text evidence="6">The sequence shown here is derived from an EMBL/GenBank/DDBJ whole genome shotgun (WGS) entry which is preliminary data.</text>
</comment>
<name>A0A8J2X368_9STRA</name>
<feature type="compositionally biased region" description="Pro residues" evidence="4">
    <location>
        <begin position="72"/>
        <end position="89"/>
    </location>
</feature>
<keyword evidence="2" id="KW-0520">NAD</keyword>
<dbReference type="OrthoDB" id="424302at2759"/>
<dbReference type="InterPro" id="IPR026590">
    <property type="entry name" value="Ssirtuin_cat_dom"/>
</dbReference>
<keyword evidence="1" id="KW-0808">Transferase</keyword>
<feature type="compositionally biased region" description="Basic and acidic residues" evidence="4">
    <location>
        <begin position="274"/>
        <end position="283"/>
    </location>
</feature>
<dbReference type="PANTHER" id="PTHR11085:SF10">
    <property type="entry name" value="NAD-DEPENDENT PROTEIN DEACYLASE SIRTUIN-5, MITOCHONDRIAL-RELATED"/>
    <property type="match status" value="1"/>
</dbReference>
<dbReference type="EMBL" id="CAKKNE010000006">
    <property type="protein sequence ID" value="CAH0379227.1"/>
    <property type="molecule type" value="Genomic_DNA"/>
</dbReference>
<evidence type="ECO:0000313" key="7">
    <source>
        <dbReference type="Proteomes" id="UP000789595"/>
    </source>
</evidence>
<protein>
    <recommendedName>
        <fullName evidence="5">Deacetylase sirtuin-type domain-containing protein</fullName>
    </recommendedName>
</protein>
<dbReference type="AlphaFoldDB" id="A0A8J2X368"/>